<dbReference type="EMBL" id="JAWPEI010000001">
    <property type="protein sequence ID" value="KAK4737531.1"/>
    <property type="molecule type" value="Genomic_DNA"/>
</dbReference>
<evidence type="ECO:0000313" key="2">
    <source>
        <dbReference type="Proteomes" id="UP001311915"/>
    </source>
</evidence>
<dbReference type="AlphaFoldDB" id="A0AAV9MHI9"/>
<organism evidence="1 2">
    <name type="scientific">Solanum pinnatisectum</name>
    <name type="common">tansyleaf nightshade</name>
    <dbReference type="NCBI Taxonomy" id="50273"/>
    <lineage>
        <taxon>Eukaryota</taxon>
        <taxon>Viridiplantae</taxon>
        <taxon>Streptophyta</taxon>
        <taxon>Embryophyta</taxon>
        <taxon>Tracheophyta</taxon>
        <taxon>Spermatophyta</taxon>
        <taxon>Magnoliopsida</taxon>
        <taxon>eudicotyledons</taxon>
        <taxon>Gunneridae</taxon>
        <taxon>Pentapetalae</taxon>
        <taxon>asterids</taxon>
        <taxon>lamiids</taxon>
        <taxon>Solanales</taxon>
        <taxon>Solanaceae</taxon>
        <taxon>Solanoideae</taxon>
        <taxon>Solaneae</taxon>
        <taxon>Solanum</taxon>
    </lineage>
</organism>
<dbReference type="Proteomes" id="UP001311915">
    <property type="component" value="Unassembled WGS sequence"/>
</dbReference>
<accession>A0AAV9MHI9</accession>
<keyword evidence="2" id="KW-1185">Reference proteome</keyword>
<comment type="caution">
    <text evidence="1">The sequence shown here is derived from an EMBL/GenBank/DDBJ whole genome shotgun (WGS) entry which is preliminary data.</text>
</comment>
<sequence length="57" mass="6545">MLKTPIKKLKMVELQQLSEIMEVKLKEVEDVAKQQMERGIVFPYQILGSALAPSRDD</sequence>
<protein>
    <submittedName>
        <fullName evidence="1">Uncharacterized protein</fullName>
    </submittedName>
</protein>
<reference evidence="1 2" key="1">
    <citation type="submission" date="2023-10" db="EMBL/GenBank/DDBJ databases">
        <title>Genome-Wide Identification Analysis in wild type Solanum Pinnatisectum Reveals Some Genes Defensing Phytophthora Infestans.</title>
        <authorList>
            <person name="Sun C."/>
        </authorList>
    </citation>
    <scope>NUCLEOTIDE SEQUENCE [LARGE SCALE GENOMIC DNA]</scope>
    <source>
        <strain evidence="1">LQN</strain>
        <tissue evidence="1">Leaf</tissue>
    </source>
</reference>
<evidence type="ECO:0000313" key="1">
    <source>
        <dbReference type="EMBL" id="KAK4737531.1"/>
    </source>
</evidence>
<name>A0AAV9MHI9_9SOLN</name>
<proteinExistence type="predicted"/>
<gene>
    <name evidence="1" type="ORF">R3W88_001228</name>
</gene>